<dbReference type="Gene3D" id="2.60.40.10">
    <property type="entry name" value="Immunoglobulins"/>
    <property type="match status" value="1"/>
</dbReference>
<dbReference type="Proteomes" id="UP001139646">
    <property type="component" value="Unassembled WGS sequence"/>
</dbReference>
<sequence>MLYRTNYLGIVENTYTLKILNKTQRKFTL</sequence>
<comment type="caution">
    <text evidence="2">The sequence shown here is derived from an EMBL/GenBank/DDBJ whole genome shotgun (WGS) entry which is preliminary data.</text>
</comment>
<feature type="domain" description="FixG C-terminal immunoglobulin-like" evidence="1">
    <location>
        <begin position="2"/>
        <end position="26"/>
    </location>
</feature>
<dbReference type="EMBL" id="JAKKSL010000001">
    <property type="protein sequence ID" value="MCI2282138.1"/>
    <property type="molecule type" value="Genomic_DNA"/>
</dbReference>
<keyword evidence="3" id="KW-1185">Reference proteome</keyword>
<reference evidence="2" key="1">
    <citation type="submission" date="2022-01" db="EMBL/GenBank/DDBJ databases">
        <title>Colwellia maritima, isolated from seawater.</title>
        <authorList>
            <person name="Kristyanto S."/>
            <person name="Jung J."/>
            <person name="Jeon C.O."/>
        </authorList>
    </citation>
    <scope>NUCLEOTIDE SEQUENCE</scope>
    <source>
        <strain evidence="2">MSW7</strain>
    </source>
</reference>
<gene>
    <name evidence="2" type="ORF">L3081_00395</name>
</gene>
<proteinExistence type="predicted"/>
<name>A0ABS9WW20_9GAMM</name>
<evidence type="ECO:0000313" key="3">
    <source>
        <dbReference type="Proteomes" id="UP001139646"/>
    </source>
</evidence>
<organism evidence="2 3">
    <name type="scientific">Colwellia maritima</name>
    <dbReference type="NCBI Taxonomy" id="2912588"/>
    <lineage>
        <taxon>Bacteria</taxon>
        <taxon>Pseudomonadati</taxon>
        <taxon>Pseudomonadota</taxon>
        <taxon>Gammaproteobacteria</taxon>
        <taxon>Alteromonadales</taxon>
        <taxon>Colwelliaceae</taxon>
        <taxon>Colwellia</taxon>
    </lineage>
</organism>
<protein>
    <recommendedName>
        <fullName evidence="1">FixG C-terminal immunoglobulin-like domain-containing protein</fullName>
    </recommendedName>
</protein>
<evidence type="ECO:0000259" key="1">
    <source>
        <dbReference type="Pfam" id="PF11614"/>
    </source>
</evidence>
<dbReference type="Pfam" id="PF11614">
    <property type="entry name" value="FixG_C"/>
    <property type="match status" value="1"/>
</dbReference>
<accession>A0ABS9WW20</accession>
<dbReference type="InterPro" id="IPR013783">
    <property type="entry name" value="Ig-like_fold"/>
</dbReference>
<dbReference type="InterPro" id="IPR032879">
    <property type="entry name" value="FixG_C"/>
</dbReference>
<evidence type="ECO:0000313" key="2">
    <source>
        <dbReference type="EMBL" id="MCI2282138.1"/>
    </source>
</evidence>